<dbReference type="AlphaFoldDB" id="A0AAP0M0N1"/>
<dbReference type="Pfam" id="PF02984">
    <property type="entry name" value="Cyclin_C"/>
    <property type="match status" value="1"/>
</dbReference>
<dbReference type="Pfam" id="PF00134">
    <property type="entry name" value="Cyclin_N"/>
    <property type="match status" value="1"/>
</dbReference>
<dbReference type="Gene3D" id="1.10.472.10">
    <property type="entry name" value="Cyclin-like"/>
    <property type="match status" value="2"/>
</dbReference>
<dbReference type="Proteomes" id="UP001428341">
    <property type="component" value="Unassembled WGS sequence"/>
</dbReference>
<evidence type="ECO:0000259" key="6">
    <source>
        <dbReference type="SMART" id="SM00385"/>
    </source>
</evidence>
<feature type="domain" description="Cyclin-like" evidence="6">
    <location>
        <begin position="92"/>
        <end position="180"/>
    </location>
</feature>
<keyword evidence="3 5" id="KW-0195">Cyclin</keyword>
<reference evidence="7 8" key="1">
    <citation type="submission" date="2024-05" db="EMBL/GenBank/DDBJ databases">
        <title>Haplotype-resolved chromosome-level genome assembly of Huyou (Citrus changshanensis).</title>
        <authorList>
            <person name="Miao C."/>
            <person name="Chen W."/>
            <person name="Wu Y."/>
            <person name="Wang L."/>
            <person name="Zhao S."/>
            <person name="Grierson D."/>
            <person name="Xu C."/>
            <person name="Chen K."/>
        </authorList>
    </citation>
    <scope>NUCLEOTIDE SEQUENCE [LARGE SCALE GENOMIC DNA]</scope>
    <source>
        <strain evidence="7">01-14</strain>
        <tissue evidence="7">Leaf</tissue>
    </source>
</reference>
<evidence type="ECO:0000256" key="3">
    <source>
        <dbReference type="ARBA" id="ARBA00023127"/>
    </source>
</evidence>
<gene>
    <name evidence="7" type="ORF">WN944_004013</name>
</gene>
<dbReference type="SMART" id="SM00385">
    <property type="entry name" value="CYCLIN"/>
    <property type="match status" value="1"/>
</dbReference>
<dbReference type="PANTHER" id="PTHR10177">
    <property type="entry name" value="CYCLINS"/>
    <property type="match status" value="1"/>
</dbReference>
<evidence type="ECO:0000313" key="8">
    <source>
        <dbReference type="Proteomes" id="UP001428341"/>
    </source>
</evidence>
<dbReference type="InterPro" id="IPR036915">
    <property type="entry name" value="Cyclin-like_sf"/>
</dbReference>
<keyword evidence="2" id="KW-0132">Cell division</keyword>
<dbReference type="EMBL" id="JBCGBO010000006">
    <property type="protein sequence ID" value="KAK9193316.1"/>
    <property type="molecule type" value="Genomic_DNA"/>
</dbReference>
<dbReference type="InterPro" id="IPR006671">
    <property type="entry name" value="Cyclin_N"/>
</dbReference>
<dbReference type="GO" id="GO:0051301">
    <property type="term" value="P:cell division"/>
    <property type="evidence" value="ECO:0007669"/>
    <property type="project" value="UniProtKB-KW"/>
</dbReference>
<evidence type="ECO:0000256" key="5">
    <source>
        <dbReference type="RuleBase" id="RU000383"/>
    </source>
</evidence>
<comment type="caution">
    <text evidence="7">The sequence shown here is derived from an EMBL/GenBank/DDBJ whole genome shotgun (WGS) entry which is preliminary data.</text>
</comment>
<evidence type="ECO:0000313" key="7">
    <source>
        <dbReference type="EMBL" id="KAK9193316.1"/>
    </source>
</evidence>
<dbReference type="InterPro" id="IPR013763">
    <property type="entry name" value="Cyclin-like_dom"/>
</dbReference>
<proteinExistence type="inferred from homology"/>
<name>A0AAP0M0N1_9ROSI</name>
<dbReference type="InterPro" id="IPR039361">
    <property type="entry name" value="Cyclin"/>
</dbReference>
<accession>A0AAP0M0N1</accession>
<keyword evidence="8" id="KW-1185">Reference proteome</keyword>
<organism evidence="7 8">
    <name type="scientific">Citrus x changshan-huyou</name>
    <dbReference type="NCBI Taxonomy" id="2935761"/>
    <lineage>
        <taxon>Eukaryota</taxon>
        <taxon>Viridiplantae</taxon>
        <taxon>Streptophyta</taxon>
        <taxon>Embryophyta</taxon>
        <taxon>Tracheophyta</taxon>
        <taxon>Spermatophyta</taxon>
        <taxon>Magnoliopsida</taxon>
        <taxon>eudicotyledons</taxon>
        <taxon>Gunneridae</taxon>
        <taxon>Pentapetalae</taxon>
        <taxon>rosids</taxon>
        <taxon>malvids</taxon>
        <taxon>Sapindales</taxon>
        <taxon>Rutaceae</taxon>
        <taxon>Aurantioideae</taxon>
        <taxon>Citrus</taxon>
    </lineage>
</organism>
<evidence type="ECO:0000256" key="4">
    <source>
        <dbReference type="ARBA" id="ARBA00023306"/>
    </source>
</evidence>
<comment type="similarity">
    <text evidence="1">Belongs to the cyclin family. Cyclin D subfamily.</text>
</comment>
<evidence type="ECO:0000256" key="2">
    <source>
        <dbReference type="ARBA" id="ARBA00022618"/>
    </source>
</evidence>
<sequence length="351" mass="40396">MNTESLLCDELWLSDPASTADCYSDKKPKQCNILESCECECDGTSFYKTKEECEEAAIICLDKELSYMPEPGYVEYLDQSNNLPHFRFRAIQWLIKSRSRLNLSFGTFFNAANYLDRFISMHQFHEWKYWMVELVSVACLSIASKFNDTSSPSLHEIQMEELDYSFQSSTIRRMELTLLQSLGWRLGCITTYSFLELLVSNFDSLESHLHNELTTLVTKLLLGAVLDARLLKYQPSVVAVSALCCSLDELIASSCAHIAFITRLFNQEQKDDVVRCNMIMKSRLVDPLSNLIVCGQPYSNWPSSPVTVLLRERIDIYDCQVDLSIFNQMQMQMPGSNIINNLESFKKRRKE</sequence>
<dbReference type="SUPFAM" id="SSF47954">
    <property type="entry name" value="Cyclin-like"/>
    <property type="match status" value="1"/>
</dbReference>
<dbReference type="InterPro" id="IPR004367">
    <property type="entry name" value="Cyclin_C-dom"/>
</dbReference>
<evidence type="ECO:0000256" key="1">
    <source>
        <dbReference type="ARBA" id="ARBA00009065"/>
    </source>
</evidence>
<dbReference type="FunFam" id="1.10.472.10:FF:000060">
    <property type="entry name" value="D6-type cyclin"/>
    <property type="match status" value="1"/>
</dbReference>
<protein>
    <recommendedName>
        <fullName evidence="6">Cyclin-like domain-containing protein</fullName>
    </recommendedName>
</protein>
<keyword evidence="4" id="KW-0131">Cell cycle</keyword>